<protein>
    <submittedName>
        <fullName evidence="6">Short-chain dehydrogenase</fullName>
    </submittedName>
</protein>
<dbReference type="GO" id="GO:0016491">
    <property type="term" value="F:oxidoreductase activity"/>
    <property type="evidence" value="ECO:0007669"/>
    <property type="project" value="UniProtKB-KW"/>
</dbReference>
<name>A0A1X7N2Q9_9MICO</name>
<keyword evidence="3" id="KW-0560">Oxidoreductase</keyword>
<sequence>MPRPVLLVTGTSTGIGRATAIEAGRSGWSVVATVRDTSRADGLRSAADQARVDLDVVALDVTDPASVAACLAHVESAHGGLDALVNNAGAGHIGTVELEDPDELRRVMEVNFFGTVAVTRAAMPLLRSSRGRVVTVSSVGGVVGQPFNEDYCAAKFAVEGFFEALAPVARAVGVQVSLIEPGAVRSSFVENVGIDARAMLAQAGPYASALSSYLDRTASAFSSSSAQDPGDVAAVVLQVLRAAEAPFRVQTSDWARQFAGLKLADVDGSRVQSAMRGWIGTH</sequence>
<organism evidence="6 7">
    <name type="scientific">Rathayibacter oskolensis</name>
    <dbReference type="NCBI Taxonomy" id="1891671"/>
    <lineage>
        <taxon>Bacteria</taxon>
        <taxon>Bacillati</taxon>
        <taxon>Actinomycetota</taxon>
        <taxon>Actinomycetes</taxon>
        <taxon>Micrococcales</taxon>
        <taxon>Microbacteriaceae</taxon>
        <taxon>Rathayibacter</taxon>
    </lineage>
</organism>
<dbReference type="EMBL" id="FXBM01000001">
    <property type="protein sequence ID" value="SMH30713.1"/>
    <property type="molecule type" value="Genomic_DNA"/>
</dbReference>
<reference evidence="7" key="1">
    <citation type="submission" date="2017-04" db="EMBL/GenBank/DDBJ databases">
        <authorList>
            <person name="Varghese N."/>
            <person name="Submissions S."/>
        </authorList>
    </citation>
    <scope>NUCLEOTIDE SEQUENCE [LARGE SCALE GENOMIC DNA]</scope>
    <source>
        <strain evidence="7">VKM Ac-2121</strain>
    </source>
</reference>
<evidence type="ECO:0000256" key="1">
    <source>
        <dbReference type="ARBA" id="ARBA00006484"/>
    </source>
</evidence>
<dbReference type="InterPro" id="IPR002347">
    <property type="entry name" value="SDR_fam"/>
</dbReference>
<feature type="domain" description="Ketoreductase" evidence="5">
    <location>
        <begin position="4"/>
        <end position="187"/>
    </location>
</feature>
<evidence type="ECO:0000256" key="4">
    <source>
        <dbReference type="RuleBase" id="RU000363"/>
    </source>
</evidence>
<dbReference type="Gene3D" id="3.40.50.720">
    <property type="entry name" value="NAD(P)-binding Rossmann-like Domain"/>
    <property type="match status" value="1"/>
</dbReference>
<dbReference type="RefSeq" id="WP_085474996.1">
    <property type="nucleotide sequence ID" value="NZ_FXBM01000001.1"/>
</dbReference>
<dbReference type="OrthoDB" id="9792003at2"/>
<evidence type="ECO:0000256" key="2">
    <source>
        <dbReference type="ARBA" id="ARBA00022857"/>
    </source>
</evidence>
<comment type="similarity">
    <text evidence="1 4">Belongs to the short-chain dehydrogenases/reductases (SDR) family.</text>
</comment>
<dbReference type="AlphaFoldDB" id="A0A1X7N2Q9"/>
<dbReference type="InterPro" id="IPR057326">
    <property type="entry name" value="KR_dom"/>
</dbReference>
<dbReference type="PRINTS" id="PR00080">
    <property type="entry name" value="SDRFAMILY"/>
</dbReference>
<evidence type="ECO:0000313" key="7">
    <source>
        <dbReference type="Proteomes" id="UP000193711"/>
    </source>
</evidence>
<dbReference type="STRING" id="1891671.SAMN06295885_0475"/>
<dbReference type="InterPro" id="IPR020904">
    <property type="entry name" value="Sc_DH/Rdtase_CS"/>
</dbReference>
<dbReference type="InterPro" id="IPR036291">
    <property type="entry name" value="NAD(P)-bd_dom_sf"/>
</dbReference>
<evidence type="ECO:0000256" key="3">
    <source>
        <dbReference type="ARBA" id="ARBA00023002"/>
    </source>
</evidence>
<proteinExistence type="inferred from homology"/>
<dbReference type="SUPFAM" id="SSF51735">
    <property type="entry name" value="NAD(P)-binding Rossmann-fold domains"/>
    <property type="match status" value="1"/>
</dbReference>
<evidence type="ECO:0000313" key="6">
    <source>
        <dbReference type="EMBL" id="SMH30713.1"/>
    </source>
</evidence>
<dbReference type="PANTHER" id="PTHR43391:SF14">
    <property type="entry name" value="DEHYDROGENASE_REDUCTASE SDR FAMILY PROTEIN 7-LIKE"/>
    <property type="match status" value="1"/>
</dbReference>
<dbReference type="PRINTS" id="PR00081">
    <property type="entry name" value="GDHRDH"/>
</dbReference>
<dbReference type="PROSITE" id="PS00061">
    <property type="entry name" value="ADH_SHORT"/>
    <property type="match status" value="1"/>
</dbReference>
<evidence type="ECO:0000259" key="5">
    <source>
        <dbReference type="SMART" id="SM00822"/>
    </source>
</evidence>
<dbReference type="SMART" id="SM00822">
    <property type="entry name" value="PKS_KR"/>
    <property type="match status" value="1"/>
</dbReference>
<dbReference type="Pfam" id="PF00106">
    <property type="entry name" value="adh_short"/>
    <property type="match status" value="1"/>
</dbReference>
<dbReference type="Proteomes" id="UP000193711">
    <property type="component" value="Unassembled WGS sequence"/>
</dbReference>
<dbReference type="PANTHER" id="PTHR43391">
    <property type="entry name" value="RETINOL DEHYDROGENASE-RELATED"/>
    <property type="match status" value="1"/>
</dbReference>
<keyword evidence="2" id="KW-0521">NADP</keyword>
<keyword evidence="7" id="KW-1185">Reference proteome</keyword>
<gene>
    <name evidence="6" type="ORF">SAMN06295885_0475</name>
</gene>
<accession>A0A1X7N2Q9</accession>